<protein>
    <submittedName>
        <fullName evidence="1">Uncharacterized protein</fullName>
    </submittedName>
</protein>
<evidence type="ECO:0000313" key="1">
    <source>
        <dbReference type="EMBL" id="QHT65289.1"/>
    </source>
</evidence>
<dbReference type="EMBL" id="CP048222">
    <property type="protein sequence ID" value="QHT65289.1"/>
    <property type="molecule type" value="Genomic_DNA"/>
</dbReference>
<evidence type="ECO:0000313" key="2">
    <source>
        <dbReference type="Proteomes" id="UP000480178"/>
    </source>
</evidence>
<dbReference type="KEGG" id="rhoz:GXP67_00675"/>
<dbReference type="RefSeq" id="WP_162441376.1">
    <property type="nucleotide sequence ID" value="NZ_CP048222.1"/>
</dbReference>
<reference evidence="1 2" key="1">
    <citation type="submission" date="2020-01" db="EMBL/GenBank/DDBJ databases">
        <authorList>
            <person name="Kim M.K."/>
        </authorList>
    </citation>
    <scope>NUCLEOTIDE SEQUENCE [LARGE SCALE GENOMIC DNA]</scope>
    <source>
        <strain evidence="1 2">172606-1</strain>
    </source>
</reference>
<gene>
    <name evidence="1" type="ORF">GXP67_00675</name>
</gene>
<dbReference type="Proteomes" id="UP000480178">
    <property type="component" value="Chromosome"/>
</dbReference>
<sequence>MKKSIVVKRISYVRNQINNILITDFGLSIEMAETLSSGPDYSLLTGDINKVEHVNRKFEEIYVLEALLYKP</sequence>
<accession>A0A6C0GBD5</accession>
<dbReference type="AlphaFoldDB" id="A0A6C0GBD5"/>
<organism evidence="1 2">
    <name type="scientific">Rhodocytophaga rosea</name>
    <dbReference type="NCBI Taxonomy" id="2704465"/>
    <lineage>
        <taxon>Bacteria</taxon>
        <taxon>Pseudomonadati</taxon>
        <taxon>Bacteroidota</taxon>
        <taxon>Cytophagia</taxon>
        <taxon>Cytophagales</taxon>
        <taxon>Rhodocytophagaceae</taxon>
        <taxon>Rhodocytophaga</taxon>
    </lineage>
</organism>
<keyword evidence="2" id="KW-1185">Reference proteome</keyword>
<name>A0A6C0GBD5_9BACT</name>
<proteinExistence type="predicted"/>